<dbReference type="EMBL" id="MQUB01000001">
    <property type="protein sequence ID" value="PQB05930.1"/>
    <property type="molecule type" value="Genomic_DNA"/>
</dbReference>
<sequence>MIWDFRGRSAERTAEHHRIHLDDFIRMEKLNQCETGLEKVSDSYTMAYMVVPKDMVPALREKLKPHRGQIHRQ</sequence>
<dbReference type="Proteomes" id="UP000239800">
    <property type="component" value="Unassembled WGS sequence"/>
</dbReference>
<dbReference type="AlphaFoldDB" id="A0A2S7KTI4"/>
<evidence type="ECO:0000313" key="1">
    <source>
        <dbReference type="EMBL" id="PQB05930.1"/>
    </source>
</evidence>
<accession>A0A2S7KTI4</accession>
<protein>
    <submittedName>
        <fullName evidence="1">Uncharacterized protein</fullName>
    </submittedName>
</protein>
<evidence type="ECO:0000313" key="2">
    <source>
        <dbReference type="Proteomes" id="UP000239800"/>
    </source>
</evidence>
<reference evidence="1 2" key="1">
    <citation type="submission" date="2016-11" db="EMBL/GenBank/DDBJ databases">
        <title>Trade-off between light-utilization and light-protection in marine flavobacteria.</title>
        <authorList>
            <person name="Kumagai Y."/>
        </authorList>
    </citation>
    <scope>NUCLEOTIDE SEQUENCE [LARGE SCALE GENOMIC DNA]</scope>
    <source>
        <strain evidence="1 2">NBRC 107741</strain>
    </source>
</reference>
<name>A0A2S7KTI4_9FLAO</name>
<gene>
    <name evidence="1" type="ORF">BST85_02755</name>
</gene>
<comment type="caution">
    <text evidence="1">The sequence shown here is derived from an EMBL/GenBank/DDBJ whole genome shotgun (WGS) entry which is preliminary data.</text>
</comment>
<keyword evidence="2" id="KW-1185">Reference proteome</keyword>
<organism evidence="1 2">
    <name type="scientific">Aureitalea marina</name>
    <dbReference type="NCBI Taxonomy" id="930804"/>
    <lineage>
        <taxon>Bacteria</taxon>
        <taxon>Pseudomonadati</taxon>
        <taxon>Bacteroidota</taxon>
        <taxon>Flavobacteriia</taxon>
        <taxon>Flavobacteriales</taxon>
        <taxon>Flavobacteriaceae</taxon>
        <taxon>Aureitalea</taxon>
    </lineage>
</organism>
<proteinExistence type="predicted"/>
<dbReference type="OrthoDB" id="1445783at2"/>